<organism evidence="2 3">
    <name type="scientific">Plasmodium ovale wallikeri</name>
    <dbReference type="NCBI Taxonomy" id="864142"/>
    <lineage>
        <taxon>Eukaryota</taxon>
        <taxon>Sar</taxon>
        <taxon>Alveolata</taxon>
        <taxon>Apicomplexa</taxon>
        <taxon>Aconoidasida</taxon>
        <taxon>Haemosporida</taxon>
        <taxon>Plasmodiidae</taxon>
        <taxon>Plasmodium</taxon>
        <taxon>Plasmodium (Plasmodium)</taxon>
    </lineage>
</organism>
<keyword evidence="4" id="KW-1185">Reference proteome</keyword>
<evidence type="ECO:0000313" key="4">
    <source>
        <dbReference type="Proteomes" id="UP000078555"/>
    </source>
</evidence>
<reference evidence="2" key="1">
    <citation type="submission" date="2016-05" db="EMBL/GenBank/DDBJ databases">
        <authorList>
            <person name="Lavstsen T."/>
            <person name="Jespersen J.S."/>
        </authorList>
    </citation>
    <scope>NUCLEOTIDE SEQUENCE [LARGE SCALE GENOMIC DNA]</scope>
</reference>
<dbReference type="EMBL" id="FLRD01000045">
    <property type="protein sequence ID" value="SBT32864.1"/>
    <property type="molecule type" value="Genomic_DNA"/>
</dbReference>
<accession>A0A1A8YP40</accession>
<dbReference type="Proteomes" id="UP000078550">
    <property type="component" value="Unassembled WGS sequence"/>
</dbReference>
<name>A0A1A8YP40_PLAOA</name>
<evidence type="ECO:0000313" key="1">
    <source>
        <dbReference type="EMBL" id="SBT32864.1"/>
    </source>
</evidence>
<reference evidence="3 4" key="2">
    <citation type="submission" date="2016-05" db="EMBL/GenBank/DDBJ databases">
        <authorList>
            <person name="Naeem Raeece"/>
        </authorList>
    </citation>
    <scope>NUCLEOTIDE SEQUENCE [LARGE SCALE GENOMIC DNA]</scope>
</reference>
<proteinExistence type="predicted"/>
<dbReference type="EMBL" id="FLRE01000056">
    <property type="protein sequence ID" value="SBT33301.1"/>
    <property type="molecule type" value="Genomic_DNA"/>
</dbReference>
<evidence type="ECO:0000313" key="3">
    <source>
        <dbReference type="Proteomes" id="UP000078550"/>
    </source>
</evidence>
<gene>
    <name evidence="1" type="ORF">POVWA1_014220</name>
    <name evidence="2" type="ORF">POVWA2_014070</name>
</gene>
<dbReference type="AlphaFoldDB" id="A0A1A8YP40"/>
<sequence length="93" mass="10485">MPYETATQRCPTKPLRKDALRSRCAMMPYEAASQRGLAKGEIISPVILDHSEFSVSTVLYDNVELPLCTTSQRGEEPVLRMFTKLTSYTSKQN</sequence>
<protein>
    <submittedName>
        <fullName evidence="2">Uncharacterized protein</fullName>
    </submittedName>
</protein>
<evidence type="ECO:0000313" key="2">
    <source>
        <dbReference type="EMBL" id="SBT33301.1"/>
    </source>
</evidence>
<dbReference type="Proteomes" id="UP000078555">
    <property type="component" value="Unassembled WGS sequence"/>
</dbReference>